<evidence type="ECO:0000313" key="1">
    <source>
        <dbReference type="EMBL" id="QPS80915.1"/>
    </source>
</evidence>
<dbReference type="InterPro" id="IPR009279">
    <property type="entry name" value="Portal_Mu"/>
</dbReference>
<dbReference type="Proteomes" id="UP000595064">
    <property type="component" value="Chromosome"/>
</dbReference>
<reference evidence="1 2" key="1">
    <citation type="submission" date="2020-12" db="EMBL/GenBank/DDBJ databases">
        <title>FDA dAtabase for Regulatory Grade micrObial Sequences (FDA-ARGOS): Supporting development and validation of Infectious Disease Dx tests.</title>
        <authorList>
            <person name="Sproer C."/>
            <person name="Gronow S."/>
            <person name="Severitt S."/>
            <person name="Schroder I."/>
            <person name="Tallon L."/>
            <person name="Sadzewicz L."/>
            <person name="Zhao X."/>
            <person name="Boylan J."/>
            <person name="Ott S."/>
            <person name="Bowen H."/>
            <person name="Vavikolanu K."/>
            <person name="Mehta A."/>
            <person name="Aluvathingal J."/>
            <person name="Nadendla S."/>
            <person name="Lowell S."/>
            <person name="Myers T."/>
            <person name="Yan Y."/>
            <person name="Sichtig H."/>
        </authorList>
    </citation>
    <scope>NUCLEOTIDE SEQUENCE [LARGE SCALE GENOMIC DNA]</scope>
    <source>
        <strain evidence="1 2">FDAARGOS_890</strain>
    </source>
</reference>
<keyword evidence="2" id="KW-1185">Reference proteome</keyword>
<evidence type="ECO:0000313" key="2">
    <source>
        <dbReference type="Proteomes" id="UP000595064"/>
    </source>
</evidence>
<dbReference type="Pfam" id="PF06074">
    <property type="entry name" value="Portal_Mu"/>
    <property type="match status" value="1"/>
</dbReference>
<dbReference type="EMBL" id="CP065748">
    <property type="protein sequence ID" value="QPS80915.1"/>
    <property type="molecule type" value="Genomic_DNA"/>
</dbReference>
<accession>A0A7T2YRU6</accession>
<proteinExistence type="predicted"/>
<organism evidence="1 2">
    <name type="scientific">Delftia lacustris</name>
    <dbReference type="NCBI Taxonomy" id="558537"/>
    <lineage>
        <taxon>Bacteria</taxon>
        <taxon>Pseudomonadati</taxon>
        <taxon>Pseudomonadota</taxon>
        <taxon>Betaproteobacteria</taxon>
        <taxon>Burkholderiales</taxon>
        <taxon>Comamonadaceae</taxon>
        <taxon>Delftia</taxon>
    </lineage>
</organism>
<protein>
    <submittedName>
        <fullName evidence="1">DUF935 family protein</fullName>
    </submittedName>
</protein>
<dbReference type="KEGG" id="dla:I6G47_28740"/>
<dbReference type="AlphaFoldDB" id="A0A7T2YRU6"/>
<sequence length="526" mass="55571">MSTEVSAAKPGLSALLRSLTGARSNTPRRSLGLTVTQAKVQAAMEGLRTHSDPSAYAELMELALRSIPKLASTWNTRKLAVTGQIPYVVASGNDALDKACGEFLRSVEVRQTFSPLLLAVYLGLAAVELVWEEEVPGQLRKLARTVPVAPRNLTFDAGGRTPLLLPAEQGGDLSALEPFKFAVHVPEHSFGHVYEAGLAFQLLPIAFTSPAVVSMLLGLIERFGEPIRVGSMPDPETSRLTPDEEEQLARVLLEALQSLGSDAYGLLPAGAKIELIEASSSNSTGALHQALLRYADEIIATVILGASLTSGTASTGSSTNALGEVHNEVRQEYTRADKEALALTVKRDILTPFVRLNFGADAPVPDVYFQAETSKDVQATVDNLAKLLPFGLRVSQSEVREMLGLREPAGDEELLESTAAAGDIGLPAFSSRAPTLTAGASTKRVALSAEEQDEIDAIVGELDERELDKQLFNAIKGAKSLAEMQLALVRFTKAAGEAVPGFTEQVAAACACCSAAGSAGVNLGGK</sequence>
<gene>
    <name evidence="1" type="ORF">I6G47_28740</name>
</gene>
<name>A0A7T2YRU6_9BURK</name>